<evidence type="ECO:0000259" key="3">
    <source>
        <dbReference type="Pfam" id="PF19295"/>
    </source>
</evidence>
<dbReference type="InterPro" id="IPR045595">
    <property type="entry name" value="SufBD_N"/>
</dbReference>
<dbReference type="SUPFAM" id="SSF101960">
    <property type="entry name" value="Stabilizer of iron transporter SufD"/>
    <property type="match status" value="1"/>
</dbReference>
<dbReference type="EMBL" id="CADCWN010000002">
    <property type="protein sequence ID" value="CAA9547345.1"/>
    <property type="molecule type" value="Genomic_DNA"/>
</dbReference>
<dbReference type="InterPro" id="IPR037284">
    <property type="entry name" value="SUF_FeS_clus_asmbl_SufBD_sf"/>
</dbReference>
<dbReference type="InterPro" id="IPR055346">
    <property type="entry name" value="Fe-S_cluster_assembly_SufBD"/>
</dbReference>
<dbReference type="InterPro" id="IPR011542">
    <property type="entry name" value="SUF_FeS_clus_asmbl_SufD"/>
</dbReference>
<evidence type="ECO:0000256" key="1">
    <source>
        <dbReference type="ARBA" id="ARBA00043967"/>
    </source>
</evidence>
<sequence>MSTTLERPTEAQARGFTREAVEALSRAKGEPAWVLEARLRSWETYEATPMPTARDEEWRRTSIRALKLDQVTPFGAGAMPQSSLGALPNDVRAGLSEEGRAGLLVQHNSGMVFRALSDEVAGQGVIFTGLDEAVREHPELVKKYFMAEAVAPEHDKFSALHGAFWSGGTFLYVPRGVAIETPFQTRVFADADAPAIFAHTLIVVEDNAQAVLIDEFISPTAESGQGFSSGAVELYSGPNAHLRYFNVQDWGRHFWHFNTQRLIADRDSTTNSLTILLGSKLTKTNVESSLRGEGATSEMLGIYFGDGTQHFDQHTIQDHVKPNTTSDLLFKGALRDRARQVFSGMIKVEPGAQKTNAYQANRNLLLSDKARVDSMPKLEIGANDVRCTHGATMGQVEPEYLFYLRSRGLTREEAERMIVEGFLDEIVQRIPLEEVRDRLSDAIQAKMGLPPRNKEDSAV</sequence>
<proteinExistence type="inferred from homology"/>
<organism evidence="4">
    <name type="scientific">uncultured Thermomicrobiales bacterium</name>
    <dbReference type="NCBI Taxonomy" id="1645740"/>
    <lineage>
        <taxon>Bacteria</taxon>
        <taxon>Pseudomonadati</taxon>
        <taxon>Thermomicrobiota</taxon>
        <taxon>Thermomicrobia</taxon>
        <taxon>Thermomicrobiales</taxon>
        <taxon>environmental samples</taxon>
    </lineage>
</organism>
<dbReference type="Pfam" id="PF01458">
    <property type="entry name" value="SUFBD_core"/>
    <property type="match status" value="1"/>
</dbReference>
<dbReference type="Pfam" id="PF19295">
    <property type="entry name" value="SufBD_N"/>
    <property type="match status" value="1"/>
</dbReference>
<gene>
    <name evidence="4" type="ORF">AVDCRST_MAG18-6</name>
</gene>
<protein>
    <submittedName>
        <fullName evidence="4">Iron-sulfur cluster assembly protein SufD</fullName>
    </submittedName>
</protein>
<dbReference type="PANTHER" id="PTHR43575:SF1">
    <property type="entry name" value="PROTEIN ABCI7, CHLOROPLASTIC"/>
    <property type="match status" value="1"/>
</dbReference>
<feature type="domain" description="SUF system FeS cluster assembly SufBD N-terminal" evidence="3">
    <location>
        <begin position="33"/>
        <end position="184"/>
    </location>
</feature>
<dbReference type="AlphaFoldDB" id="A0A6J4UEX9"/>
<reference evidence="4" key="1">
    <citation type="submission" date="2020-02" db="EMBL/GenBank/DDBJ databases">
        <authorList>
            <person name="Meier V. D."/>
        </authorList>
    </citation>
    <scope>NUCLEOTIDE SEQUENCE</scope>
    <source>
        <strain evidence="4">AVDCRST_MAG18</strain>
    </source>
</reference>
<accession>A0A6J4UEX9</accession>
<dbReference type="GO" id="GO:0016226">
    <property type="term" value="P:iron-sulfur cluster assembly"/>
    <property type="evidence" value="ECO:0007669"/>
    <property type="project" value="InterPro"/>
</dbReference>
<dbReference type="NCBIfam" id="TIGR01981">
    <property type="entry name" value="sufD"/>
    <property type="match status" value="1"/>
</dbReference>
<feature type="domain" description="SUF system FeS cluster assembly SufBD core" evidence="2">
    <location>
        <begin position="190"/>
        <end position="422"/>
    </location>
</feature>
<name>A0A6J4UEX9_9BACT</name>
<dbReference type="InterPro" id="IPR000825">
    <property type="entry name" value="SUF_FeS_clus_asmbl_SufBD_core"/>
</dbReference>
<evidence type="ECO:0000259" key="2">
    <source>
        <dbReference type="Pfam" id="PF01458"/>
    </source>
</evidence>
<comment type="similarity">
    <text evidence="1">Belongs to the iron-sulfur cluster assembly SufBD family.</text>
</comment>
<evidence type="ECO:0000313" key="4">
    <source>
        <dbReference type="EMBL" id="CAA9547345.1"/>
    </source>
</evidence>
<dbReference type="PANTHER" id="PTHR43575">
    <property type="entry name" value="PROTEIN ABCI7, CHLOROPLASTIC"/>
    <property type="match status" value="1"/>
</dbReference>